<keyword evidence="2" id="KW-0732">Signal</keyword>
<feature type="signal peptide" evidence="2">
    <location>
        <begin position="1"/>
        <end position="27"/>
    </location>
</feature>
<evidence type="ECO:0008006" key="5">
    <source>
        <dbReference type="Google" id="ProtNLM"/>
    </source>
</evidence>
<dbReference type="EMBL" id="BSST01000001">
    <property type="protein sequence ID" value="GLX79139.1"/>
    <property type="molecule type" value="Genomic_DNA"/>
</dbReference>
<gene>
    <name evidence="3" type="ORF">tinsulaeT_24790</name>
</gene>
<name>A0ABQ6GU07_9GAMM</name>
<organism evidence="3 4">
    <name type="scientific">Thalassotalea insulae</name>
    <dbReference type="NCBI Taxonomy" id="2056778"/>
    <lineage>
        <taxon>Bacteria</taxon>
        <taxon>Pseudomonadati</taxon>
        <taxon>Pseudomonadota</taxon>
        <taxon>Gammaproteobacteria</taxon>
        <taxon>Alteromonadales</taxon>
        <taxon>Colwelliaceae</taxon>
        <taxon>Thalassotalea</taxon>
    </lineage>
</organism>
<evidence type="ECO:0000256" key="1">
    <source>
        <dbReference type="SAM" id="MobiDB-lite"/>
    </source>
</evidence>
<protein>
    <recommendedName>
        <fullName evidence="5">DUF3530 family protein</fullName>
    </recommendedName>
</protein>
<proteinExistence type="predicted"/>
<evidence type="ECO:0000256" key="2">
    <source>
        <dbReference type="SAM" id="SignalP"/>
    </source>
</evidence>
<feature type="region of interest" description="Disordered" evidence="1">
    <location>
        <begin position="30"/>
        <end position="85"/>
    </location>
</feature>
<sequence length="326" mass="36731">MLRCFLITCFYCLITLSLMTLNNTYAAAQQQEGQEQPAEQTKPTSDTPQQSDQQQSTNTDEQTVINRQTRRSKVAIAPPLDSNELTTSDLKHYLPAEEQQPLLVGPDQYHTLITTNAAANNKGVVILLADWQQPATSPKAINYLRQTMPEQGWTTISIQPPAQPANYPSTALTLTKQQQENKQALTESREQLAKVLAEVMKKAQTYPGIIIVVAEGHHSALLFSLYQQQMAEQPMTLISLSAFLNDEEGNKQSAEALAKMDLPVLDLYLRTDHGLVKQAVKLRKKSVNQALKSYFRQKELFNSHTSYYPEKILLKEINGWLRSQGW</sequence>
<dbReference type="Proteomes" id="UP001157186">
    <property type="component" value="Unassembled WGS sequence"/>
</dbReference>
<feature type="chain" id="PRO_5045357734" description="DUF3530 family protein" evidence="2">
    <location>
        <begin position="28"/>
        <end position="326"/>
    </location>
</feature>
<feature type="compositionally biased region" description="Low complexity" evidence="1">
    <location>
        <begin position="30"/>
        <end position="63"/>
    </location>
</feature>
<evidence type="ECO:0000313" key="3">
    <source>
        <dbReference type="EMBL" id="GLX79139.1"/>
    </source>
</evidence>
<dbReference type="Pfam" id="PF12048">
    <property type="entry name" value="DUF3530"/>
    <property type="match status" value="1"/>
</dbReference>
<accession>A0ABQ6GU07</accession>
<reference evidence="3 4" key="1">
    <citation type="submission" date="2023-03" db="EMBL/GenBank/DDBJ databases">
        <title>Draft genome sequence of Thalassotalea insulae KCTC 62186T.</title>
        <authorList>
            <person name="Sawabe T."/>
        </authorList>
    </citation>
    <scope>NUCLEOTIDE SEQUENCE [LARGE SCALE GENOMIC DNA]</scope>
    <source>
        <strain evidence="3 4">KCTC 62186</strain>
    </source>
</reference>
<evidence type="ECO:0000313" key="4">
    <source>
        <dbReference type="Proteomes" id="UP001157186"/>
    </source>
</evidence>
<dbReference type="InterPro" id="IPR022529">
    <property type="entry name" value="DUF3530"/>
</dbReference>
<keyword evidence="4" id="KW-1185">Reference proteome</keyword>
<comment type="caution">
    <text evidence="3">The sequence shown here is derived from an EMBL/GenBank/DDBJ whole genome shotgun (WGS) entry which is preliminary data.</text>
</comment>